<evidence type="ECO:0000313" key="3">
    <source>
        <dbReference type="Proteomes" id="UP000238479"/>
    </source>
</evidence>
<dbReference type="Proteomes" id="UP000238479">
    <property type="component" value="Chromosome 6"/>
</dbReference>
<protein>
    <submittedName>
        <fullName evidence="2">Uncharacterized protein</fullName>
    </submittedName>
</protein>
<evidence type="ECO:0000256" key="1">
    <source>
        <dbReference type="SAM" id="Phobius"/>
    </source>
</evidence>
<dbReference type="AlphaFoldDB" id="A0A2P6PT47"/>
<dbReference type="Gramene" id="PRQ25113">
    <property type="protein sequence ID" value="PRQ25113"/>
    <property type="gene ID" value="RchiOBHm_Chr6g0280041"/>
</dbReference>
<keyword evidence="1" id="KW-0472">Membrane</keyword>
<gene>
    <name evidence="2" type="ORF">RchiOBHm_Chr6g0280041</name>
</gene>
<name>A0A2P6PT47_ROSCH</name>
<reference evidence="2 3" key="1">
    <citation type="journal article" date="2018" name="Nat. Genet.">
        <title>The Rosa genome provides new insights in the design of modern roses.</title>
        <authorList>
            <person name="Bendahmane M."/>
        </authorList>
    </citation>
    <scope>NUCLEOTIDE SEQUENCE [LARGE SCALE GENOMIC DNA]</scope>
    <source>
        <strain evidence="3">cv. Old Blush</strain>
    </source>
</reference>
<organism evidence="2 3">
    <name type="scientific">Rosa chinensis</name>
    <name type="common">China rose</name>
    <dbReference type="NCBI Taxonomy" id="74649"/>
    <lineage>
        <taxon>Eukaryota</taxon>
        <taxon>Viridiplantae</taxon>
        <taxon>Streptophyta</taxon>
        <taxon>Embryophyta</taxon>
        <taxon>Tracheophyta</taxon>
        <taxon>Spermatophyta</taxon>
        <taxon>Magnoliopsida</taxon>
        <taxon>eudicotyledons</taxon>
        <taxon>Gunneridae</taxon>
        <taxon>Pentapetalae</taxon>
        <taxon>rosids</taxon>
        <taxon>fabids</taxon>
        <taxon>Rosales</taxon>
        <taxon>Rosaceae</taxon>
        <taxon>Rosoideae</taxon>
        <taxon>Rosoideae incertae sedis</taxon>
        <taxon>Rosa</taxon>
    </lineage>
</organism>
<accession>A0A2P6PT47</accession>
<keyword evidence="3" id="KW-1185">Reference proteome</keyword>
<keyword evidence="1" id="KW-0812">Transmembrane</keyword>
<sequence>MHCLLLFFGYSYALHAFLYCKTCIVLLYTYLLLFLDRGLL</sequence>
<feature type="transmembrane region" description="Helical" evidence="1">
    <location>
        <begin position="12"/>
        <end position="35"/>
    </location>
</feature>
<comment type="caution">
    <text evidence="2">The sequence shown here is derived from an EMBL/GenBank/DDBJ whole genome shotgun (WGS) entry which is preliminary data.</text>
</comment>
<keyword evidence="1" id="KW-1133">Transmembrane helix</keyword>
<proteinExistence type="predicted"/>
<evidence type="ECO:0000313" key="2">
    <source>
        <dbReference type="EMBL" id="PRQ25113.1"/>
    </source>
</evidence>
<dbReference type="EMBL" id="PDCK01000044">
    <property type="protein sequence ID" value="PRQ25113.1"/>
    <property type="molecule type" value="Genomic_DNA"/>
</dbReference>